<evidence type="ECO:0000313" key="1">
    <source>
        <dbReference type="EMBL" id="EMR66195.1"/>
    </source>
</evidence>
<proteinExistence type="predicted"/>
<accession>M7THK9</accession>
<organism evidence="1 2">
    <name type="scientific">Eutypa lata (strain UCR-EL1)</name>
    <name type="common">Grapevine dieback disease fungus</name>
    <name type="synonym">Eutypa armeniacae</name>
    <dbReference type="NCBI Taxonomy" id="1287681"/>
    <lineage>
        <taxon>Eukaryota</taxon>
        <taxon>Fungi</taxon>
        <taxon>Dikarya</taxon>
        <taxon>Ascomycota</taxon>
        <taxon>Pezizomycotina</taxon>
        <taxon>Sordariomycetes</taxon>
        <taxon>Xylariomycetidae</taxon>
        <taxon>Xylariales</taxon>
        <taxon>Diatrypaceae</taxon>
        <taxon>Eutypa</taxon>
    </lineage>
</organism>
<dbReference type="EMBL" id="KB706696">
    <property type="protein sequence ID" value="EMR66195.1"/>
    <property type="molecule type" value="Genomic_DNA"/>
</dbReference>
<protein>
    <submittedName>
        <fullName evidence="1">Uncharacterized protein</fullName>
    </submittedName>
</protein>
<gene>
    <name evidence="1" type="ORF">UCREL1_6845</name>
</gene>
<sequence length="396" mass="43744">MEVHSDPKQQDGLYPFRVTDLVLNDPIVPAPPSPPGKIDLNEVQSAFLSKLDGDKVLVPLPTGNQEKAKILRQFVQHIPDERIIYVIVTIAGSQYGEQPYCDAGPKSARNRIMVGLNKLIQGDFDKATFVNGELSRGDKFVGRADEFCRSNSVGEIMFPSIENYIDGEYVSLQGIGLDEQPGGQGWRKGRSRIAQQLTAIPEAIIQKPEVKHTLRNPADYGYALLCCIKSNGDPKMFAAHSRGVRLPTPKGTDLVAIAMGYGHFGDSWQYGAVTVGKVIQALVEPENGIKLDSDWHKAVTRDPLAGSAVSRYDLLAEAVNDIRDQRAKAEEDERAKAKEDSLRSRLAGVATLFCSYSYHDAKGRIPAFPYSETIQLATLLDESIVPSTRQIFKWWT</sequence>
<name>M7THK9_EUTLA</name>
<dbReference type="Proteomes" id="UP000012174">
    <property type="component" value="Unassembled WGS sequence"/>
</dbReference>
<keyword evidence="2" id="KW-1185">Reference proteome</keyword>
<evidence type="ECO:0000313" key="2">
    <source>
        <dbReference type="Proteomes" id="UP000012174"/>
    </source>
</evidence>
<dbReference type="OrthoDB" id="4968544at2759"/>
<dbReference type="HOGENOM" id="CLU_696448_0_0_1"/>
<dbReference type="AlphaFoldDB" id="M7THK9"/>
<dbReference type="KEGG" id="ela:UCREL1_6845"/>
<reference evidence="2" key="1">
    <citation type="journal article" date="2013" name="Genome Announc.">
        <title>Draft genome sequence of the grapevine dieback fungus Eutypa lata UCR-EL1.</title>
        <authorList>
            <person name="Blanco-Ulate B."/>
            <person name="Rolshausen P.E."/>
            <person name="Cantu D."/>
        </authorList>
    </citation>
    <scope>NUCLEOTIDE SEQUENCE [LARGE SCALE GENOMIC DNA]</scope>
    <source>
        <strain evidence="2">UCR-EL1</strain>
    </source>
</reference>